<dbReference type="AlphaFoldDB" id="A0A0B2VEQ5"/>
<comment type="caution">
    <text evidence="2">The sequence shown here is derived from an EMBL/GenBank/DDBJ whole genome shotgun (WGS) entry which is preliminary data.</text>
</comment>
<proteinExistence type="predicted"/>
<reference evidence="2" key="1">
    <citation type="submission" date="2014-11" db="EMBL/GenBank/DDBJ databases">
        <title>Genetic blueprint of the zoonotic pathogen Toxocara canis.</title>
        <authorList>
            <person name="Zhu X.-Q."/>
            <person name="Korhonen P.K."/>
            <person name="Cai H."/>
            <person name="Young N.D."/>
            <person name="Nejsum P."/>
            <person name="von Samson-Himmelstjerna G."/>
            <person name="Boag P.R."/>
            <person name="Tan P."/>
            <person name="Li Q."/>
            <person name="Min J."/>
            <person name="Yang Y."/>
            <person name="Wang X."/>
            <person name="Fang X."/>
            <person name="Hall R.S."/>
            <person name="Hofmann A."/>
            <person name="Sternberg P.W."/>
            <person name="Jex A.R."/>
            <person name="Gasser R.B."/>
        </authorList>
    </citation>
    <scope>NUCLEOTIDE SEQUENCE [LARGE SCALE GENOMIC DNA]</scope>
    <source>
        <strain evidence="2">PN_DK_2014</strain>
    </source>
</reference>
<feature type="region of interest" description="Disordered" evidence="1">
    <location>
        <begin position="205"/>
        <end position="244"/>
    </location>
</feature>
<name>A0A0B2VEQ5_TOXCA</name>
<dbReference type="SUPFAM" id="SSF56024">
    <property type="entry name" value="Phospholipase D/nuclease"/>
    <property type="match status" value="1"/>
</dbReference>
<dbReference type="InterPro" id="IPR050874">
    <property type="entry name" value="Diverse_PLD-related"/>
</dbReference>
<evidence type="ECO:0000313" key="2">
    <source>
        <dbReference type="EMBL" id="KHN79934.1"/>
    </source>
</evidence>
<dbReference type="OMA" id="RIASYYW"/>
<sequence length="244" mass="26992">MSTTDAWKKLIANATTQIRIASYYWSLLPESSGGYFDDTSRDAYYIGVKDNSEVVYLPATSPPVVLTSPGPQVPCLGSCEFHLVESIPANLTYNPQPTFMSTTDAWKKLIANATTQIRIASYYWSLLPESSGGYFDDTSRDGIEIYNGLIDAAKRGIQIEVTQNAQENNETANLESNGWAKVRSLNFTRLIGAVSMKERSYQRSLVPHRCNDKKEELSSRSTNGDEERAPIMDDHASCAHNGSG</sequence>
<gene>
    <name evidence="2" type="primary">F09G2.8</name>
    <name evidence="2" type="ORF">Tcan_08714</name>
</gene>
<organism evidence="2 3">
    <name type="scientific">Toxocara canis</name>
    <name type="common">Canine roundworm</name>
    <dbReference type="NCBI Taxonomy" id="6265"/>
    <lineage>
        <taxon>Eukaryota</taxon>
        <taxon>Metazoa</taxon>
        <taxon>Ecdysozoa</taxon>
        <taxon>Nematoda</taxon>
        <taxon>Chromadorea</taxon>
        <taxon>Rhabditida</taxon>
        <taxon>Spirurina</taxon>
        <taxon>Ascaridomorpha</taxon>
        <taxon>Ascaridoidea</taxon>
        <taxon>Toxocaridae</taxon>
        <taxon>Toxocara</taxon>
    </lineage>
</organism>
<evidence type="ECO:0000313" key="3">
    <source>
        <dbReference type="Proteomes" id="UP000031036"/>
    </source>
</evidence>
<dbReference type="PANTHER" id="PTHR10185">
    <property type="entry name" value="PHOSPHOLIPASE D - RELATED"/>
    <property type="match status" value="1"/>
</dbReference>
<keyword evidence="3" id="KW-1185">Reference proteome</keyword>
<dbReference type="PANTHER" id="PTHR10185:SF12">
    <property type="entry name" value="PLD PHOSPHODIESTERASE DOMAIN-CONTAINING PROTEIN"/>
    <property type="match status" value="1"/>
</dbReference>
<protein>
    <submittedName>
        <fullName evidence="2">Putative phospholipase D F09G2.8</fullName>
    </submittedName>
</protein>
<dbReference type="OrthoDB" id="1923775at2759"/>
<evidence type="ECO:0000256" key="1">
    <source>
        <dbReference type="SAM" id="MobiDB-lite"/>
    </source>
</evidence>
<dbReference type="Gene3D" id="3.30.870.10">
    <property type="entry name" value="Endonuclease Chain A"/>
    <property type="match status" value="1"/>
</dbReference>
<accession>A0A0B2VEQ5</accession>
<dbReference type="Proteomes" id="UP000031036">
    <property type="component" value="Unassembled WGS sequence"/>
</dbReference>
<dbReference type="STRING" id="6265.A0A0B2VEQ5"/>
<dbReference type="EMBL" id="JPKZ01001803">
    <property type="protein sequence ID" value="KHN79934.1"/>
    <property type="molecule type" value="Genomic_DNA"/>
</dbReference>
<feature type="compositionally biased region" description="Basic and acidic residues" evidence="1">
    <location>
        <begin position="209"/>
        <end position="237"/>
    </location>
</feature>